<dbReference type="InterPro" id="IPR009000">
    <property type="entry name" value="Transl_B-barrel_sf"/>
</dbReference>
<sequence>MADPQSKVQSKPPIVAVVGHVDHGKTALLDYIRKTNIVDKEVGGITQSIGAYEVKHEGKKITFIDTPGHEAFTKMRAHGTSTADMAILVIAADESVKQQTRESLEILRATKTPFVVAITKIDKSGADIEKVKKDLMGEEVFLEGAGGNVSWQAVSPKTGQGIKELLDLILLMGEVAGLTCDPKADARGFVIESQKDSRRGIVVHLVLKDGTLRQGDVVRTLTASGKVKILEDFLGQPVEELKPSAPASVVGFEEFPEAGEEFVVGDGKLQVKTEKDKYHPTVQPPSEAQAEKLKILLKADTNGSLHALQDLLGDEVEIIGASAGDITDNDVRLARSTGSVIAGFMVETKKATRSLAEAQGVKVFNSSIIYELLDLIKEFKHRKKEEFAGGELKVLAVFGSTSSKRTIGGKVLRGIIKGGMAVGVEREGEIVGKGRIKSVQINKEDIREAGLDSECGLVIETTTEIKEGDLIKTQT</sequence>
<dbReference type="Gene3D" id="3.40.50.300">
    <property type="entry name" value="P-loop containing nucleotide triphosphate hydrolases"/>
    <property type="match status" value="1"/>
</dbReference>
<keyword evidence="3" id="KW-0547">Nucleotide-binding</keyword>
<dbReference type="SUPFAM" id="SSF50447">
    <property type="entry name" value="Translation proteins"/>
    <property type="match status" value="2"/>
</dbReference>
<keyword evidence="2" id="KW-0396">Initiation factor</keyword>
<feature type="domain" description="Tr-type G" evidence="6">
    <location>
        <begin position="10"/>
        <end position="183"/>
    </location>
</feature>
<dbReference type="InterPro" id="IPR000795">
    <property type="entry name" value="T_Tr_GTP-bd_dom"/>
</dbReference>
<dbReference type="NCBIfam" id="TIGR00231">
    <property type="entry name" value="small_GTP"/>
    <property type="match status" value="1"/>
</dbReference>
<dbReference type="EMBL" id="MHIT01000019">
    <property type="protein sequence ID" value="OGY56742.1"/>
    <property type="molecule type" value="Genomic_DNA"/>
</dbReference>
<dbReference type="InterPro" id="IPR015760">
    <property type="entry name" value="TIF_IF2"/>
</dbReference>
<dbReference type="AlphaFoldDB" id="A0A1G1YWI6"/>
<dbReference type="InterPro" id="IPR005225">
    <property type="entry name" value="Small_GTP-bd"/>
</dbReference>
<dbReference type="CDD" id="cd01887">
    <property type="entry name" value="IF2_eIF5B"/>
    <property type="match status" value="1"/>
</dbReference>
<dbReference type="PROSITE" id="PS51722">
    <property type="entry name" value="G_TR_2"/>
    <property type="match status" value="1"/>
</dbReference>
<evidence type="ECO:0000313" key="8">
    <source>
        <dbReference type="Proteomes" id="UP000177062"/>
    </source>
</evidence>
<organism evidence="7 8">
    <name type="scientific">Candidatus Colwellbacteria bacterium RBG_13_48_8</name>
    <dbReference type="NCBI Taxonomy" id="1797685"/>
    <lineage>
        <taxon>Bacteria</taxon>
        <taxon>Candidatus Colwelliibacteriota</taxon>
    </lineage>
</organism>
<dbReference type="InterPro" id="IPR036925">
    <property type="entry name" value="TIF_IF2_dom3_sf"/>
</dbReference>
<dbReference type="FunFam" id="3.40.50.300:FF:000019">
    <property type="entry name" value="Translation initiation factor IF-2"/>
    <property type="match status" value="1"/>
</dbReference>
<comment type="caution">
    <text evidence="7">The sequence shown here is derived from an EMBL/GenBank/DDBJ whole genome shotgun (WGS) entry which is preliminary data.</text>
</comment>
<dbReference type="PANTHER" id="PTHR43381">
    <property type="entry name" value="TRANSLATION INITIATION FACTOR IF-2-RELATED"/>
    <property type="match status" value="1"/>
</dbReference>
<dbReference type="Pfam" id="PF11987">
    <property type="entry name" value="IF-2"/>
    <property type="match status" value="1"/>
</dbReference>
<evidence type="ECO:0000256" key="3">
    <source>
        <dbReference type="ARBA" id="ARBA00022741"/>
    </source>
</evidence>
<dbReference type="GO" id="GO:0005737">
    <property type="term" value="C:cytoplasm"/>
    <property type="evidence" value="ECO:0007669"/>
    <property type="project" value="TreeGrafter"/>
</dbReference>
<dbReference type="FunFam" id="3.40.50.10050:FF:000001">
    <property type="entry name" value="Translation initiation factor IF-2"/>
    <property type="match status" value="1"/>
</dbReference>
<proteinExistence type="inferred from homology"/>
<dbReference type="InterPro" id="IPR027417">
    <property type="entry name" value="P-loop_NTPase"/>
</dbReference>
<comment type="similarity">
    <text evidence="1">Belongs to the TRAFAC class translation factor GTPase superfamily. Classic translation factor GTPase family. IF-2 subfamily.</text>
</comment>
<dbReference type="GO" id="GO:0003924">
    <property type="term" value="F:GTPase activity"/>
    <property type="evidence" value="ECO:0007669"/>
    <property type="project" value="InterPro"/>
</dbReference>
<dbReference type="Pfam" id="PF22042">
    <property type="entry name" value="EF-G_D2"/>
    <property type="match status" value="1"/>
</dbReference>
<protein>
    <recommendedName>
        <fullName evidence="6">Tr-type G domain-containing protein</fullName>
    </recommendedName>
</protein>
<dbReference type="PANTHER" id="PTHR43381:SF4">
    <property type="entry name" value="EUKARYOTIC TRANSLATION INITIATION FACTOR 5B"/>
    <property type="match status" value="1"/>
</dbReference>
<keyword evidence="5" id="KW-0342">GTP-binding</keyword>
<evidence type="ECO:0000313" key="7">
    <source>
        <dbReference type="EMBL" id="OGY56742.1"/>
    </source>
</evidence>
<dbReference type="InterPro" id="IPR023115">
    <property type="entry name" value="TIF_IF2_dom3"/>
</dbReference>
<dbReference type="GO" id="GO:0005525">
    <property type="term" value="F:GTP binding"/>
    <property type="evidence" value="ECO:0007669"/>
    <property type="project" value="UniProtKB-KW"/>
</dbReference>
<dbReference type="Gene3D" id="3.40.50.10050">
    <property type="entry name" value="Translation initiation factor IF- 2, domain 3"/>
    <property type="match status" value="1"/>
</dbReference>
<evidence type="ECO:0000256" key="1">
    <source>
        <dbReference type="ARBA" id="ARBA00007733"/>
    </source>
</evidence>
<dbReference type="Proteomes" id="UP000177062">
    <property type="component" value="Unassembled WGS sequence"/>
</dbReference>
<gene>
    <name evidence="7" type="ORF">A2Y84_01510</name>
</gene>
<dbReference type="Gene3D" id="2.40.30.10">
    <property type="entry name" value="Translation factors"/>
    <property type="match status" value="2"/>
</dbReference>
<evidence type="ECO:0000256" key="2">
    <source>
        <dbReference type="ARBA" id="ARBA00022540"/>
    </source>
</evidence>
<dbReference type="GO" id="GO:0003743">
    <property type="term" value="F:translation initiation factor activity"/>
    <property type="evidence" value="ECO:0007669"/>
    <property type="project" value="UniProtKB-KW"/>
</dbReference>
<keyword evidence="4" id="KW-0648">Protein biosynthesis</keyword>
<evidence type="ECO:0000259" key="6">
    <source>
        <dbReference type="PROSITE" id="PS51722"/>
    </source>
</evidence>
<accession>A0A1G1YWI6</accession>
<dbReference type="SUPFAM" id="SSF52540">
    <property type="entry name" value="P-loop containing nucleoside triphosphate hydrolases"/>
    <property type="match status" value="1"/>
</dbReference>
<reference evidence="7 8" key="1">
    <citation type="journal article" date="2016" name="Nat. Commun.">
        <title>Thousands of microbial genomes shed light on interconnected biogeochemical processes in an aquifer system.</title>
        <authorList>
            <person name="Anantharaman K."/>
            <person name="Brown C.T."/>
            <person name="Hug L.A."/>
            <person name="Sharon I."/>
            <person name="Castelle C.J."/>
            <person name="Probst A.J."/>
            <person name="Thomas B.C."/>
            <person name="Singh A."/>
            <person name="Wilkins M.J."/>
            <person name="Karaoz U."/>
            <person name="Brodie E.L."/>
            <person name="Williams K.H."/>
            <person name="Hubbard S.S."/>
            <person name="Banfield J.F."/>
        </authorList>
    </citation>
    <scope>NUCLEOTIDE SEQUENCE [LARGE SCALE GENOMIC DNA]</scope>
</reference>
<evidence type="ECO:0000256" key="5">
    <source>
        <dbReference type="ARBA" id="ARBA00023134"/>
    </source>
</evidence>
<evidence type="ECO:0000256" key="4">
    <source>
        <dbReference type="ARBA" id="ARBA00022917"/>
    </source>
</evidence>
<name>A0A1G1YWI6_9BACT</name>
<dbReference type="SUPFAM" id="SSF52156">
    <property type="entry name" value="Initiation factor IF2/eIF5b, domain 3"/>
    <property type="match status" value="1"/>
</dbReference>
<dbReference type="Pfam" id="PF00009">
    <property type="entry name" value="GTP_EFTU"/>
    <property type="match status" value="1"/>
</dbReference>
<dbReference type="InterPro" id="IPR053905">
    <property type="entry name" value="EF-G-like_DII"/>
</dbReference>